<dbReference type="EMBL" id="JBHSBL010000015">
    <property type="protein sequence ID" value="MFC4066200.1"/>
    <property type="molecule type" value="Genomic_DNA"/>
</dbReference>
<gene>
    <name evidence="1" type="ORF">ACFO0C_14795</name>
</gene>
<evidence type="ECO:0000313" key="1">
    <source>
        <dbReference type="EMBL" id="MFC4066200.1"/>
    </source>
</evidence>
<protein>
    <submittedName>
        <fullName evidence="1">Uncharacterized protein</fullName>
    </submittedName>
</protein>
<proteinExistence type="predicted"/>
<reference evidence="2" key="1">
    <citation type="journal article" date="2019" name="Int. J. Syst. Evol. Microbiol.">
        <title>The Global Catalogue of Microorganisms (GCM) 10K type strain sequencing project: providing services to taxonomists for standard genome sequencing and annotation.</title>
        <authorList>
            <consortium name="The Broad Institute Genomics Platform"/>
            <consortium name="The Broad Institute Genome Sequencing Center for Infectious Disease"/>
            <person name="Wu L."/>
            <person name="Ma J."/>
        </authorList>
    </citation>
    <scope>NUCLEOTIDE SEQUENCE [LARGE SCALE GENOMIC DNA]</scope>
    <source>
        <strain evidence="2">TBRC 5832</strain>
    </source>
</reference>
<evidence type="ECO:0000313" key="2">
    <source>
        <dbReference type="Proteomes" id="UP001595867"/>
    </source>
</evidence>
<sequence length="107" mass="11034">MQPIDQFETAVPTESSVVARIDAGMIVTDSAGDDAGTVSAVQLPGTDVRPDTVAGVAEMLMATGYLRIDGTGALSSDAYVSGEHIADVTAGVVRLNVRRDELERAAA</sequence>
<comment type="caution">
    <text evidence="1">The sequence shown here is derived from an EMBL/GenBank/DDBJ whole genome shotgun (WGS) entry which is preliminary data.</text>
</comment>
<name>A0ABV8IQS7_9ACTN</name>
<accession>A0ABV8IQS7</accession>
<keyword evidence="2" id="KW-1185">Reference proteome</keyword>
<organism evidence="1 2">
    <name type="scientific">Actinoplanes subglobosus</name>
    <dbReference type="NCBI Taxonomy" id="1547892"/>
    <lineage>
        <taxon>Bacteria</taxon>
        <taxon>Bacillati</taxon>
        <taxon>Actinomycetota</taxon>
        <taxon>Actinomycetes</taxon>
        <taxon>Micromonosporales</taxon>
        <taxon>Micromonosporaceae</taxon>
        <taxon>Actinoplanes</taxon>
    </lineage>
</organism>
<dbReference type="Proteomes" id="UP001595867">
    <property type="component" value="Unassembled WGS sequence"/>
</dbReference>
<dbReference type="RefSeq" id="WP_378067173.1">
    <property type="nucleotide sequence ID" value="NZ_JBHSBL010000015.1"/>
</dbReference>